<accession>A0ABW0GNY0</accession>
<dbReference type="RefSeq" id="WP_340267944.1">
    <property type="nucleotide sequence ID" value="NZ_JBBEOG010000002.1"/>
</dbReference>
<protein>
    <submittedName>
        <fullName evidence="2">Uncharacterized protein</fullName>
    </submittedName>
</protein>
<evidence type="ECO:0000313" key="3">
    <source>
        <dbReference type="Proteomes" id="UP001596122"/>
    </source>
</evidence>
<dbReference type="Proteomes" id="UP001596122">
    <property type="component" value="Unassembled WGS sequence"/>
</dbReference>
<comment type="caution">
    <text evidence="2">The sequence shown here is derived from an EMBL/GenBank/DDBJ whole genome shotgun (WGS) entry which is preliminary data.</text>
</comment>
<keyword evidence="1" id="KW-0812">Transmembrane</keyword>
<reference evidence="3" key="1">
    <citation type="journal article" date="2019" name="Int. J. Syst. Evol. Microbiol.">
        <title>The Global Catalogue of Microorganisms (GCM) 10K type strain sequencing project: providing services to taxonomists for standard genome sequencing and annotation.</title>
        <authorList>
            <consortium name="The Broad Institute Genomics Platform"/>
            <consortium name="The Broad Institute Genome Sequencing Center for Infectious Disease"/>
            <person name="Wu L."/>
            <person name="Ma J."/>
        </authorList>
    </citation>
    <scope>NUCLEOTIDE SEQUENCE [LARGE SCALE GENOMIC DNA]</scope>
    <source>
        <strain evidence="3">CCUG 43114</strain>
    </source>
</reference>
<keyword evidence="1" id="KW-0472">Membrane</keyword>
<evidence type="ECO:0000256" key="1">
    <source>
        <dbReference type="SAM" id="Phobius"/>
    </source>
</evidence>
<keyword evidence="1" id="KW-1133">Transmembrane helix</keyword>
<keyword evidence="3" id="KW-1185">Reference proteome</keyword>
<organism evidence="2 3">
    <name type="scientific">Aquipuribacter nitratireducens</name>
    <dbReference type="NCBI Taxonomy" id="650104"/>
    <lineage>
        <taxon>Bacteria</taxon>
        <taxon>Bacillati</taxon>
        <taxon>Actinomycetota</taxon>
        <taxon>Actinomycetes</taxon>
        <taxon>Micrococcales</taxon>
        <taxon>Intrasporangiaceae</taxon>
        <taxon>Aquipuribacter</taxon>
    </lineage>
</organism>
<gene>
    <name evidence="2" type="ORF">ACFPJ6_07405</name>
</gene>
<name>A0ABW0GNY0_9MICO</name>
<dbReference type="EMBL" id="JBHSLD010000007">
    <property type="protein sequence ID" value="MFC5380611.1"/>
    <property type="molecule type" value="Genomic_DNA"/>
</dbReference>
<sequence length="67" mass="6884">MSAFPDERPLHRGRLVLGVLMVVLAALALLESAGVATLQLRFLAPGLLVLAGLVLLVPSIGRGGAGR</sequence>
<feature type="transmembrane region" description="Helical" evidence="1">
    <location>
        <begin position="42"/>
        <end position="61"/>
    </location>
</feature>
<evidence type="ECO:0000313" key="2">
    <source>
        <dbReference type="EMBL" id="MFC5380611.1"/>
    </source>
</evidence>
<proteinExistence type="predicted"/>